<dbReference type="InterPro" id="IPR013324">
    <property type="entry name" value="RNA_pol_sigma_r3/r4-like"/>
</dbReference>
<keyword evidence="10" id="KW-1185">Reference proteome</keyword>
<evidence type="ECO:0000259" key="7">
    <source>
        <dbReference type="Pfam" id="PF04542"/>
    </source>
</evidence>
<dbReference type="Pfam" id="PF08281">
    <property type="entry name" value="Sigma70_r4_2"/>
    <property type="match status" value="1"/>
</dbReference>
<dbReference type="InterPro" id="IPR013325">
    <property type="entry name" value="RNA_pol_sigma_r2"/>
</dbReference>
<evidence type="ECO:0000256" key="1">
    <source>
        <dbReference type="ARBA" id="ARBA00010641"/>
    </source>
</evidence>
<dbReference type="Proteomes" id="UP001057702">
    <property type="component" value="Unassembled WGS sequence"/>
</dbReference>
<dbReference type="NCBIfam" id="TIGR02983">
    <property type="entry name" value="SigE-fam_strep"/>
    <property type="match status" value="1"/>
</dbReference>
<evidence type="ECO:0000256" key="3">
    <source>
        <dbReference type="ARBA" id="ARBA00023082"/>
    </source>
</evidence>
<reference evidence="9" key="1">
    <citation type="submission" date="2022-06" db="EMBL/GenBank/DDBJ databases">
        <title>Draft genome sequence of Streptomyces sp. RB6PN25 isolated from peat swamp forest in Thailand.</title>
        <authorList>
            <person name="Duangmal K."/>
            <person name="Klaysubun C."/>
        </authorList>
    </citation>
    <scope>NUCLEOTIDE SEQUENCE</scope>
    <source>
        <strain evidence="9">RB6PN25</strain>
    </source>
</reference>
<dbReference type="RefSeq" id="WP_255920595.1">
    <property type="nucleotide sequence ID" value="NZ_JANFNG010000009.1"/>
</dbReference>
<evidence type="ECO:0000313" key="10">
    <source>
        <dbReference type="Proteomes" id="UP001057702"/>
    </source>
</evidence>
<organism evidence="9 10">
    <name type="scientific">Streptomyces humicola</name>
    <dbReference type="NCBI Taxonomy" id="2953240"/>
    <lineage>
        <taxon>Bacteria</taxon>
        <taxon>Bacillati</taxon>
        <taxon>Actinomycetota</taxon>
        <taxon>Actinomycetes</taxon>
        <taxon>Kitasatosporales</taxon>
        <taxon>Streptomycetaceae</taxon>
        <taxon>Streptomyces</taxon>
    </lineage>
</organism>
<feature type="region of interest" description="Disordered" evidence="6">
    <location>
        <begin position="148"/>
        <end position="192"/>
    </location>
</feature>
<comment type="caution">
    <text evidence="9">The sequence shown here is derived from an EMBL/GenBank/DDBJ whole genome shotgun (WGS) entry which is preliminary data.</text>
</comment>
<evidence type="ECO:0000256" key="2">
    <source>
        <dbReference type="ARBA" id="ARBA00023015"/>
    </source>
</evidence>
<name>A0ABT1PVJ6_9ACTN</name>
<proteinExistence type="inferred from homology"/>
<keyword evidence="2" id="KW-0805">Transcription regulation</keyword>
<sequence length="192" mass="21057">MRDQSDFDTFYAGSVRRLTSQMYAMTGSRAEAEDLVHEAFARAWQRWEKVSGYADPEAWVRTVACRIRVSAWRKAVNRLAAHRRHGMPEDVPGASPDYVAIVAALRRIPAEQRRAIVLHHLVGLSVEEIARETGAAVGTVKARLSRGRQAMAPHLSDPDSDLAPDTAPAPSAAGVGRTFGLGPTDQEVRHHA</sequence>
<dbReference type="InterPro" id="IPR014325">
    <property type="entry name" value="RNA_pol_sigma-E_actinobac"/>
</dbReference>
<dbReference type="SUPFAM" id="SSF88946">
    <property type="entry name" value="Sigma2 domain of RNA polymerase sigma factors"/>
    <property type="match status" value="1"/>
</dbReference>
<evidence type="ECO:0000256" key="5">
    <source>
        <dbReference type="ARBA" id="ARBA00023163"/>
    </source>
</evidence>
<gene>
    <name evidence="9" type="ORF">NGB36_13995</name>
</gene>
<dbReference type="PANTHER" id="PTHR43133">
    <property type="entry name" value="RNA POLYMERASE ECF-TYPE SIGMA FACTO"/>
    <property type="match status" value="1"/>
</dbReference>
<accession>A0ABT1PVJ6</accession>
<dbReference type="InterPro" id="IPR036388">
    <property type="entry name" value="WH-like_DNA-bd_sf"/>
</dbReference>
<keyword evidence="5" id="KW-0804">Transcription</keyword>
<dbReference type="InterPro" id="IPR014284">
    <property type="entry name" value="RNA_pol_sigma-70_dom"/>
</dbReference>
<evidence type="ECO:0000259" key="8">
    <source>
        <dbReference type="Pfam" id="PF08281"/>
    </source>
</evidence>
<dbReference type="NCBIfam" id="TIGR02937">
    <property type="entry name" value="sigma70-ECF"/>
    <property type="match status" value="1"/>
</dbReference>
<evidence type="ECO:0000256" key="6">
    <source>
        <dbReference type="SAM" id="MobiDB-lite"/>
    </source>
</evidence>
<dbReference type="Pfam" id="PF04542">
    <property type="entry name" value="Sigma70_r2"/>
    <property type="match status" value="1"/>
</dbReference>
<dbReference type="InterPro" id="IPR013249">
    <property type="entry name" value="RNA_pol_sigma70_r4_t2"/>
</dbReference>
<feature type="domain" description="RNA polymerase sigma-70 region 2" evidence="7">
    <location>
        <begin position="15"/>
        <end position="75"/>
    </location>
</feature>
<evidence type="ECO:0000256" key="4">
    <source>
        <dbReference type="ARBA" id="ARBA00023125"/>
    </source>
</evidence>
<dbReference type="Gene3D" id="1.10.1740.10">
    <property type="match status" value="1"/>
</dbReference>
<dbReference type="PANTHER" id="PTHR43133:SF50">
    <property type="entry name" value="ECF RNA POLYMERASE SIGMA FACTOR SIGM"/>
    <property type="match status" value="1"/>
</dbReference>
<feature type="domain" description="RNA polymerase sigma factor 70 region 4 type 2" evidence="8">
    <location>
        <begin position="100"/>
        <end position="151"/>
    </location>
</feature>
<dbReference type="InterPro" id="IPR039425">
    <property type="entry name" value="RNA_pol_sigma-70-like"/>
</dbReference>
<dbReference type="SUPFAM" id="SSF88659">
    <property type="entry name" value="Sigma3 and sigma4 domains of RNA polymerase sigma factors"/>
    <property type="match status" value="1"/>
</dbReference>
<evidence type="ECO:0000313" key="9">
    <source>
        <dbReference type="EMBL" id="MCQ4081689.1"/>
    </source>
</evidence>
<dbReference type="EMBL" id="JANFNG010000009">
    <property type="protein sequence ID" value="MCQ4081689.1"/>
    <property type="molecule type" value="Genomic_DNA"/>
</dbReference>
<dbReference type="InterPro" id="IPR007627">
    <property type="entry name" value="RNA_pol_sigma70_r2"/>
</dbReference>
<dbReference type="CDD" id="cd06171">
    <property type="entry name" value="Sigma70_r4"/>
    <property type="match status" value="1"/>
</dbReference>
<comment type="similarity">
    <text evidence="1">Belongs to the sigma-70 factor family. ECF subfamily.</text>
</comment>
<protein>
    <submittedName>
        <fullName evidence="9">SigE family RNA polymerase sigma factor</fullName>
    </submittedName>
</protein>
<dbReference type="Gene3D" id="1.10.10.10">
    <property type="entry name" value="Winged helix-like DNA-binding domain superfamily/Winged helix DNA-binding domain"/>
    <property type="match status" value="1"/>
</dbReference>
<keyword evidence="4" id="KW-0238">DNA-binding</keyword>
<keyword evidence="3" id="KW-0731">Sigma factor</keyword>